<dbReference type="SUPFAM" id="SSF46894">
    <property type="entry name" value="C-terminal effector domain of the bipartite response regulators"/>
    <property type="match status" value="1"/>
</dbReference>
<dbReference type="InterPro" id="IPR036388">
    <property type="entry name" value="WH-like_DNA-bd_sf"/>
</dbReference>
<dbReference type="GO" id="GO:0003677">
    <property type="term" value="F:DNA binding"/>
    <property type="evidence" value="ECO:0007669"/>
    <property type="project" value="InterPro"/>
</dbReference>
<gene>
    <name evidence="2" type="ORF">DWY38_01265</name>
</gene>
<evidence type="ECO:0000313" key="2">
    <source>
        <dbReference type="EMBL" id="RGR57014.1"/>
    </source>
</evidence>
<dbReference type="PANTHER" id="PTHR35807">
    <property type="entry name" value="TRANSCRIPTIONAL REGULATOR REDD-RELATED"/>
    <property type="match status" value="1"/>
</dbReference>
<comment type="caution">
    <text evidence="2">The sequence shown here is derived from an EMBL/GenBank/DDBJ whole genome shotgun (WGS) entry which is preliminary data.</text>
</comment>
<accession>A0A395V5J5</accession>
<dbReference type="Gene3D" id="1.10.10.10">
    <property type="entry name" value="Winged helix-like DNA-binding domain superfamily/Winged helix DNA-binding domain"/>
    <property type="match status" value="1"/>
</dbReference>
<dbReference type="SUPFAM" id="SSF48452">
    <property type="entry name" value="TPR-like"/>
    <property type="match status" value="1"/>
</dbReference>
<sequence length="405" mass="46595">MIKLKTFGGFMAGNDITSVQEGTWRSEKLEKLFVYLAMNRNRGGCIEDISEAIWQLDEDTGNPVGVLKNLAYRLRKALRDTSFDEECIVSVRGGLYKWNDEVEVTIDVEEFDGYINEAELAFSRSKETAIESYEKAIALYNGDFLPHRTDTHWFMTLNAFYHSRYVNTVKALAKLYIDTGRYEKLEQLCTRAIVYERSDEQIYSYLIVARMRTKKVQMAFDTYETAKTIMDNELGVRKTVMLNKVYEELLSVTKGVSSYNIDEVKEDINEESMEGVFMCGYPVFKEIYHLEVRKSARSTVPESLVLVTVVPMYSSQPDKDHSQMKDSMLTLDRALRKCLRVGDVAAKYSDSQYIVLLSKCSCDTASDVMKRIVDRFNHTCDTHCNMTIHFDIEPVSCYSSFVSDK</sequence>
<dbReference type="Pfam" id="PF03704">
    <property type="entry name" value="BTAD"/>
    <property type="match status" value="1"/>
</dbReference>
<proteinExistence type="predicted"/>
<evidence type="ECO:0000313" key="3">
    <source>
        <dbReference type="Proteomes" id="UP000266066"/>
    </source>
</evidence>
<reference evidence="2 3" key="1">
    <citation type="submission" date="2018-08" db="EMBL/GenBank/DDBJ databases">
        <title>A genome reference for cultivated species of the human gut microbiota.</title>
        <authorList>
            <person name="Zou Y."/>
            <person name="Xue W."/>
            <person name="Luo G."/>
        </authorList>
    </citation>
    <scope>NUCLEOTIDE SEQUENCE [LARGE SCALE GENOMIC DNA]</scope>
    <source>
        <strain evidence="2 3">AF25-15</strain>
    </source>
</reference>
<name>A0A395V5J5_9FIRM</name>
<dbReference type="SMART" id="SM01043">
    <property type="entry name" value="BTAD"/>
    <property type="match status" value="1"/>
</dbReference>
<dbReference type="InterPro" id="IPR005158">
    <property type="entry name" value="BTAD"/>
</dbReference>
<dbReference type="Proteomes" id="UP000266066">
    <property type="component" value="Unassembled WGS sequence"/>
</dbReference>
<feature type="domain" description="Bacterial transcriptional activator" evidence="1">
    <location>
        <begin position="106"/>
        <end position="250"/>
    </location>
</feature>
<dbReference type="PANTHER" id="PTHR35807:SF2">
    <property type="entry name" value="TRANSCRIPTIONAL ACTIVATOR DOMAIN"/>
    <property type="match status" value="1"/>
</dbReference>
<dbReference type="InterPro" id="IPR016032">
    <property type="entry name" value="Sig_transdc_resp-reg_C-effctor"/>
</dbReference>
<dbReference type="RefSeq" id="WP_118391821.1">
    <property type="nucleotide sequence ID" value="NZ_QRUJ01000001.1"/>
</dbReference>
<dbReference type="GO" id="GO:0006355">
    <property type="term" value="P:regulation of DNA-templated transcription"/>
    <property type="evidence" value="ECO:0007669"/>
    <property type="project" value="InterPro"/>
</dbReference>
<dbReference type="Gene3D" id="1.25.40.10">
    <property type="entry name" value="Tetratricopeptide repeat domain"/>
    <property type="match status" value="1"/>
</dbReference>
<dbReference type="InterPro" id="IPR051677">
    <property type="entry name" value="AfsR-DnrI-RedD_regulator"/>
</dbReference>
<organism evidence="2 3">
    <name type="scientific">Agathobacter rectalis</name>
    <dbReference type="NCBI Taxonomy" id="39491"/>
    <lineage>
        <taxon>Bacteria</taxon>
        <taxon>Bacillati</taxon>
        <taxon>Bacillota</taxon>
        <taxon>Clostridia</taxon>
        <taxon>Lachnospirales</taxon>
        <taxon>Lachnospiraceae</taxon>
        <taxon>Agathobacter</taxon>
    </lineage>
</organism>
<dbReference type="EMBL" id="QRUJ01000001">
    <property type="protein sequence ID" value="RGR57014.1"/>
    <property type="molecule type" value="Genomic_DNA"/>
</dbReference>
<dbReference type="InterPro" id="IPR011990">
    <property type="entry name" value="TPR-like_helical_dom_sf"/>
</dbReference>
<protein>
    <submittedName>
        <fullName evidence="2">Transcriptional regulator</fullName>
    </submittedName>
</protein>
<evidence type="ECO:0000259" key="1">
    <source>
        <dbReference type="SMART" id="SM01043"/>
    </source>
</evidence>
<dbReference type="AlphaFoldDB" id="A0A395V5J5"/>